<reference evidence="1 2" key="1">
    <citation type="submission" date="2016-10" db="EMBL/GenBank/DDBJ databases">
        <authorList>
            <person name="de Groot N.N."/>
        </authorList>
    </citation>
    <scope>NUCLEOTIDE SEQUENCE [LARGE SCALE GENOMIC DNA]</scope>
    <source>
        <strain evidence="1">MBHS1</strain>
    </source>
</reference>
<evidence type="ECO:0000313" key="2">
    <source>
        <dbReference type="Proteomes" id="UP000236724"/>
    </source>
</evidence>
<proteinExistence type="predicted"/>
<accession>A0A1H6F8K3</accession>
<evidence type="ECO:0000313" key="1">
    <source>
        <dbReference type="EMBL" id="SEH06420.1"/>
    </source>
</evidence>
<organism evidence="1 2">
    <name type="scientific">Candidatus Venteria ishoeyi</name>
    <dbReference type="NCBI Taxonomy" id="1899563"/>
    <lineage>
        <taxon>Bacteria</taxon>
        <taxon>Pseudomonadati</taxon>
        <taxon>Pseudomonadota</taxon>
        <taxon>Gammaproteobacteria</taxon>
        <taxon>Thiotrichales</taxon>
        <taxon>Thiotrichaceae</taxon>
        <taxon>Venteria</taxon>
    </lineage>
</organism>
<dbReference type="AlphaFoldDB" id="A0A1H6F8K3"/>
<dbReference type="RefSeq" id="WP_103920205.1">
    <property type="nucleotide sequence ID" value="NZ_FMSV02000492.1"/>
</dbReference>
<dbReference type="OrthoDB" id="9134981at2"/>
<keyword evidence="2" id="KW-1185">Reference proteome</keyword>
<dbReference type="InterPro" id="IPR005368">
    <property type="entry name" value="UPF0175"/>
</dbReference>
<dbReference type="EMBL" id="FMSV02000492">
    <property type="protein sequence ID" value="SEH06420.1"/>
    <property type="molecule type" value="Genomic_DNA"/>
</dbReference>
<sequence>MSVLQQEFKVKYPSGFENAVHLTKIELEQQVLLMAALKMFELGKLSSGKAAELAGMSRVDFLETCGRYQVSIFNYPDEEMETELRKDLETLERLGL</sequence>
<name>A0A1H6F8K3_9GAMM</name>
<dbReference type="Pfam" id="PF03683">
    <property type="entry name" value="UPF0175"/>
    <property type="match status" value="1"/>
</dbReference>
<gene>
    <name evidence="1" type="ORF">MBHS_02282</name>
</gene>
<dbReference type="Proteomes" id="UP000236724">
    <property type="component" value="Unassembled WGS sequence"/>
</dbReference>
<protein>
    <submittedName>
        <fullName evidence="1">Uncharacterized protein</fullName>
    </submittedName>
</protein>